<reference evidence="2" key="1">
    <citation type="journal article" date="2019" name="bioRxiv">
        <title>The Genome of the Zebra Mussel, Dreissena polymorpha: A Resource for Invasive Species Research.</title>
        <authorList>
            <person name="McCartney M.A."/>
            <person name="Auch B."/>
            <person name="Kono T."/>
            <person name="Mallez S."/>
            <person name="Zhang Y."/>
            <person name="Obille A."/>
            <person name="Becker A."/>
            <person name="Abrahante J.E."/>
            <person name="Garbe J."/>
            <person name="Badalamenti J.P."/>
            <person name="Herman A."/>
            <person name="Mangelson H."/>
            <person name="Liachko I."/>
            <person name="Sullivan S."/>
            <person name="Sone E.D."/>
            <person name="Koren S."/>
            <person name="Silverstein K.A.T."/>
            <person name="Beckman K.B."/>
            <person name="Gohl D.M."/>
        </authorList>
    </citation>
    <scope>NUCLEOTIDE SEQUENCE</scope>
    <source>
        <strain evidence="2">Duluth1</strain>
        <tissue evidence="2">Whole animal</tissue>
    </source>
</reference>
<feature type="region of interest" description="Disordered" evidence="1">
    <location>
        <begin position="42"/>
        <end position="77"/>
    </location>
</feature>
<keyword evidence="3" id="KW-1185">Reference proteome</keyword>
<reference evidence="2" key="2">
    <citation type="submission" date="2020-11" db="EMBL/GenBank/DDBJ databases">
        <authorList>
            <person name="McCartney M.A."/>
            <person name="Auch B."/>
            <person name="Kono T."/>
            <person name="Mallez S."/>
            <person name="Becker A."/>
            <person name="Gohl D.M."/>
            <person name="Silverstein K.A.T."/>
            <person name="Koren S."/>
            <person name="Bechman K.B."/>
            <person name="Herman A."/>
            <person name="Abrahante J.E."/>
            <person name="Garbe J."/>
        </authorList>
    </citation>
    <scope>NUCLEOTIDE SEQUENCE</scope>
    <source>
        <strain evidence="2">Duluth1</strain>
        <tissue evidence="2">Whole animal</tissue>
    </source>
</reference>
<name>A0A9D4F277_DREPO</name>
<dbReference type="Proteomes" id="UP000828390">
    <property type="component" value="Unassembled WGS sequence"/>
</dbReference>
<evidence type="ECO:0000313" key="3">
    <source>
        <dbReference type="Proteomes" id="UP000828390"/>
    </source>
</evidence>
<organism evidence="2 3">
    <name type="scientific">Dreissena polymorpha</name>
    <name type="common">Zebra mussel</name>
    <name type="synonym">Mytilus polymorpha</name>
    <dbReference type="NCBI Taxonomy" id="45954"/>
    <lineage>
        <taxon>Eukaryota</taxon>
        <taxon>Metazoa</taxon>
        <taxon>Spiralia</taxon>
        <taxon>Lophotrochozoa</taxon>
        <taxon>Mollusca</taxon>
        <taxon>Bivalvia</taxon>
        <taxon>Autobranchia</taxon>
        <taxon>Heteroconchia</taxon>
        <taxon>Euheterodonta</taxon>
        <taxon>Imparidentia</taxon>
        <taxon>Neoheterodontei</taxon>
        <taxon>Myida</taxon>
        <taxon>Dreissenoidea</taxon>
        <taxon>Dreissenidae</taxon>
        <taxon>Dreissena</taxon>
    </lineage>
</organism>
<accession>A0A9D4F277</accession>
<gene>
    <name evidence="2" type="ORF">DPMN_168652</name>
</gene>
<proteinExistence type="predicted"/>
<evidence type="ECO:0000256" key="1">
    <source>
        <dbReference type="SAM" id="MobiDB-lite"/>
    </source>
</evidence>
<dbReference type="EMBL" id="JAIWYP010000008">
    <property type="protein sequence ID" value="KAH3790452.1"/>
    <property type="molecule type" value="Genomic_DNA"/>
</dbReference>
<comment type="caution">
    <text evidence="2">The sequence shown here is derived from an EMBL/GenBank/DDBJ whole genome shotgun (WGS) entry which is preliminary data.</text>
</comment>
<feature type="compositionally biased region" description="Basic and acidic residues" evidence="1">
    <location>
        <begin position="56"/>
        <end position="65"/>
    </location>
</feature>
<dbReference type="AlphaFoldDB" id="A0A9D4F277"/>
<protein>
    <submittedName>
        <fullName evidence="2">Uncharacterized protein</fullName>
    </submittedName>
</protein>
<evidence type="ECO:0000313" key="2">
    <source>
        <dbReference type="EMBL" id="KAH3790452.1"/>
    </source>
</evidence>
<feature type="compositionally biased region" description="Polar residues" evidence="1">
    <location>
        <begin position="68"/>
        <end position="77"/>
    </location>
</feature>
<sequence length="244" mass="28667">MQPHFGWRSPYRTVDDSRSTGHVRVDFFIEEEIVAGILRDRNPHQLDGIPGGMESTFEKENRPPKEGQPSSSTATCSVQKYSPPAAWHIERECTFHDDWANIVTSRVKLRQPPPLPAIFFNHHVIKTNILTNCELDQSIIRTNLLTKFHEDRTINVAYRVFSNQMWTKDDGQRPITKAHLRNQKSTKKRKVDVEEELYDLESRRITSEIRAWEAKKIYYENKIVQEKEKHELNKTLILKQIDNF</sequence>